<dbReference type="KEGG" id="aori:SD37_11585"/>
<reference evidence="2 3" key="1">
    <citation type="journal article" date="2015" name="Genome Announc.">
        <title>Draft Genome Sequence of Norvancomycin-Producing Strain Amycolatopsis orientalis CPCC200066.</title>
        <authorList>
            <person name="Lei X."/>
            <person name="Yuan F."/>
            <person name="Shi Y."/>
            <person name="Li X."/>
            <person name="Wang L."/>
            <person name="Hong B."/>
        </authorList>
    </citation>
    <scope>NUCLEOTIDE SEQUENCE [LARGE SCALE GENOMIC DNA]</scope>
    <source>
        <strain evidence="2 3">B-37</strain>
    </source>
</reference>
<evidence type="ECO:0000313" key="3">
    <source>
        <dbReference type="Proteomes" id="UP000093695"/>
    </source>
</evidence>
<organism evidence="2 3">
    <name type="scientific">Amycolatopsis orientalis</name>
    <name type="common">Nocardia orientalis</name>
    <dbReference type="NCBI Taxonomy" id="31958"/>
    <lineage>
        <taxon>Bacteria</taxon>
        <taxon>Bacillati</taxon>
        <taxon>Actinomycetota</taxon>
        <taxon>Actinomycetes</taxon>
        <taxon>Pseudonocardiales</taxon>
        <taxon>Pseudonocardiaceae</taxon>
        <taxon>Amycolatopsis</taxon>
    </lineage>
</organism>
<sequence length="384" mass="41033">MTDQIETAGARDAVIDLAARVVHEVVSKELGLTRGYEPAVTDVVAARELARRGLLVPVELWDDRAREATPLLRHAAALAARSGKTRTSLWLTACATLPPAEWPPAPAYKGPVVPAAKHEQVTAMVAETVRILREAGAIYGEGLPARVRNLIAERDELRTRVEELTDFAGEQANARRESDRIRNAAAREAADLRDERDTAVAQLAEKAEYAGEKAREGDVLSLQVAELTAERDQLQARIDAAKLTWAAAAAIADVGAAENPARWETGKAAIQDFGRALQIDQPAEPTPDGRCPNTPPCEHPAMIHDVSGDPEDPKPMCCADGCACGQPTPPSVVDSGEEVASQPFRSGGQIFPPGGRRDDTVAFRLPPPAPFVPAADAFPEVIDG</sequence>
<dbReference type="STRING" id="31958.SD37_11585"/>
<accession>A0A193BVM3</accession>
<feature type="coiled-coil region" evidence="1">
    <location>
        <begin position="147"/>
        <end position="244"/>
    </location>
</feature>
<name>A0A193BVM3_AMYOR</name>
<evidence type="ECO:0000256" key="1">
    <source>
        <dbReference type="SAM" id="Coils"/>
    </source>
</evidence>
<protein>
    <submittedName>
        <fullName evidence="2">Uncharacterized protein</fullName>
    </submittedName>
</protein>
<proteinExistence type="predicted"/>
<keyword evidence="1" id="KW-0175">Coiled coil</keyword>
<evidence type="ECO:0000313" key="2">
    <source>
        <dbReference type="EMBL" id="ANN16219.1"/>
    </source>
</evidence>
<keyword evidence="3" id="KW-1185">Reference proteome</keyword>
<dbReference type="Proteomes" id="UP000093695">
    <property type="component" value="Chromosome"/>
</dbReference>
<dbReference type="EMBL" id="CP016174">
    <property type="protein sequence ID" value="ANN16219.1"/>
    <property type="molecule type" value="Genomic_DNA"/>
</dbReference>
<dbReference type="RefSeq" id="WP_044851583.1">
    <property type="nucleotide sequence ID" value="NZ_CP016174.1"/>
</dbReference>
<gene>
    <name evidence="2" type="ORF">SD37_11585</name>
</gene>
<dbReference type="AlphaFoldDB" id="A0A193BVM3"/>